<dbReference type="SMART" id="SM00248">
    <property type="entry name" value="ANK"/>
    <property type="match status" value="3"/>
</dbReference>
<dbReference type="Proteomes" id="UP000788419">
    <property type="component" value="Unassembled WGS sequence"/>
</dbReference>
<evidence type="ECO:0000256" key="3">
    <source>
        <dbReference type="PROSITE-ProRule" id="PRU00023"/>
    </source>
</evidence>
<accession>A0ABQ6Z925</accession>
<gene>
    <name evidence="4" type="ORF">CSC65_05640</name>
</gene>
<evidence type="ECO:0000256" key="2">
    <source>
        <dbReference type="ARBA" id="ARBA00023043"/>
    </source>
</evidence>
<dbReference type="EMBL" id="PDWN01000004">
    <property type="protein sequence ID" value="KAF1695979.1"/>
    <property type="molecule type" value="Genomic_DNA"/>
</dbReference>
<reference evidence="4 5" key="1">
    <citation type="submission" date="2017-10" db="EMBL/GenBank/DDBJ databases">
        <title>Whole genome sequencing of members of genus Pseudoxanthomonas.</title>
        <authorList>
            <person name="Kumar S."/>
            <person name="Bansal K."/>
            <person name="Kaur A."/>
            <person name="Patil P."/>
            <person name="Sharma S."/>
            <person name="Patil P.B."/>
        </authorList>
    </citation>
    <scope>NUCLEOTIDE SEQUENCE [LARGE SCALE GENOMIC DNA]</scope>
    <source>
        <strain evidence="4 5">DSM 17801</strain>
    </source>
</reference>
<proteinExistence type="predicted"/>
<name>A0ABQ6Z925_9GAMM</name>
<evidence type="ECO:0000256" key="1">
    <source>
        <dbReference type="ARBA" id="ARBA00022737"/>
    </source>
</evidence>
<organism evidence="4 5">
    <name type="scientific">Pseudoxanthomonas daejeonensis</name>
    <dbReference type="NCBI Taxonomy" id="266062"/>
    <lineage>
        <taxon>Bacteria</taxon>
        <taxon>Pseudomonadati</taxon>
        <taxon>Pseudomonadota</taxon>
        <taxon>Gammaproteobacteria</taxon>
        <taxon>Lysobacterales</taxon>
        <taxon>Lysobacteraceae</taxon>
        <taxon>Pseudoxanthomonas</taxon>
    </lineage>
</organism>
<dbReference type="PROSITE" id="PS50088">
    <property type="entry name" value="ANK_REPEAT"/>
    <property type="match status" value="2"/>
</dbReference>
<dbReference type="PROSITE" id="PS50297">
    <property type="entry name" value="ANK_REP_REGION"/>
    <property type="match status" value="2"/>
</dbReference>
<feature type="repeat" description="ANK" evidence="3">
    <location>
        <begin position="72"/>
        <end position="104"/>
    </location>
</feature>
<keyword evidence="1" id="KW-0677">Repeat</keyword>
<dbReference type="SUPFAM" id="SSF48403">
    <property type="entry name" value="Ankyrin repeat"/>
    <property type="match status" value="1"/>
</dbReference>
<dbReference type="InterPro" id="IPR050776">
    <property type="entry name" value="Ank_Repeat/CDKN_Inhibitor"/>
</dbReference>
<dbReference type="InterPro" id="IPR002110">
    <property type="entry name" value="Ankyrin_rpt"/>
</dbReference>
<protein>
    <recommendedName>
        <fullName evidence="6">Ankyrin repeat domain-containing protein</fullName>
    </recommendedName>
</protein>
<dbReference type="InterPro" id="IPR036770">
    <property type="entry name" value="Ankyrin_rpt-contain_sf"/>
</dbReference>
<evidence type="ECO:0000313" key="4">
    <source>
        <dbReference type="EMBL" id="KAF1695979.1"/>
    </source>
</evidence>
<sequence>MNKKTAATNNAIVADVGQVSLGFARERIEGCIAALTPDSDVWSIAHVAAAGSMDAARLLVAGNCNLNATNKAGWTLLHMAAKRGDLELISLLLDSSAAVDPFDSEGRTPLDRAAIAGHADAVTCLITAGADYMEQSEQGQRAVDWATGDAKVVLARYTLDALAKQARTGKKTAKDRIGDL</sequence>
<evidence type="ECO:0008006" key="6">
    <source>
        <dbReference type="Google" id="ProtNLM"/>
    </source>
</evidence>
<keyword evidence="2 3" id="KW-0040">ANK repeat</keyword>
<dbReference type="PANTHER" id="PTHR24201">
    <property type="entry name" value="ANK_REP_REGION DOMAIN-CONTAINING PROTEIN"/>
    <property type="match status" value="1"/>
</dbReference>
<keyword evidence="5" id="KW-1185">Reference proteome</keyword>
<dbReference type="Gene3D" id="1.25.40.20">
    <property type="entry name" value="Ankyrin repeat-containing domain"/>
    <property type="match status" value="1"/>
</dbReference>
<comment type="caution">
    <text evidence="4">The sequence shown here is derived from an EMBL/GenBank/DDBJ whole genome shotgun (WGS) entry which is preliminary data.</text>
</comment>
<dbReference type="Pfam" id="PF12796">
    <property type="entry name" value="Ank_2"/>
    <property type="match status" value="1"/>
</dbReference>
<evidence type="ECO:0000313" key="5">
    <source>
        <dbReference type="Proteomes" id="UP000788419"/>
    </source>
</evidence>
<dbReference type="RefSeq" id="WP_162409306.1">
    <property type="nucleotide sequence ID" value="NZ_PDWN01000004.1"/>
</dbReference>
<feature type="repeat" description="ANK" evidence="3">
    <location>
        <begin position="105"/>
        <end position="137"/>
    </location>
</feature>